<dbReference type="Pfam" id="PF11000">
    <property type="entry name" value="DUF2840"/>
    <property type="match status" value="1"/>
</dbReference>
<name>A0A248JN85_9PROT</name>
<evidence type="ECO:0000313" key="1">
    <source>
        <dbReference type="EMBL" id="ASG20203.1"/>
    </source>
</evidence>
<dbReference type="EMBL" id="CP022110">
    <property type="protein sequence ID" value="ASG20203.1"/>
    <property type="molecule type" value="Genomic_DNA"/>
</dbReference>
<keyword evidence="1" id="KW-0378">Hydrolase</keyword>
<dbReference type="GO" id="GO:0016798">
    <property type="term" value="F:hydrolase activity, acting on glycosyl bonds"/>
    <property type="evidence" value="ECO:0007669"/>
    <property type="project" value="UniProtKB-KW"/>
</dbReference>
<accession>A0A248JN85</accession>
<proteinExistence type="predicted"/>
<keyword evidence="2" id="KW-1185">Reference proteome</keyword>
<sequence length="173" mass="19768">MTGANASRSHGGAAPRTQSADAFTQVELTHIEKRLENWIRFGHKVREQVLDRRRSVFFYRPGSVFAFVRWASNDFGTITSRIDIVRAVAPGEPFQTLPFVRPGGEILLRIEGWSKVERVLQHIDAIEAIGLDATEVSPDHWRHAHNRLTVGHEPRAYTVDQHQAFLLRRRVEP</sequence>
<dbReference type="RefSeq" id="WP_088871097.1">
    <property type="nucleotide sequence ID" value="NZ_CP022110.1"/>
</dbReference>
<gene>
    <name evidence="1" type="ORF">Y958_04750</name>
</gene>
<keyword evidence="1" id="KW-0326">Glycosidase</keyword>
<reference evidence="1 2" key="1">
    <citation type="submission" date="2017-06" db="EMBL/GenBank/DDBJ databases">
        <title>Complete genome sequence of Nitrospirillum amazonense strain CBAmC, an endophytic nitrogen-fixing and plant growth-promoting bacterium, isolated from sugarcane.</title>
        <authorList>
            <person name="Schwab S."/>
            <person name="dos Santos Teixeira K.R."/>
            <person name="Simoes Araujo J.L."/>
            <person name="Soares Vidal M."/>
            <person name="Borges de Freitas H.R."/>
            <person name="Rivello Crivelaro A.L."/>
            <person name="Bueno de Camargo Nunes A."/>
            <person name="dos Santos C.M."/>
            <person name="Palmeira da Silva Rosa D."/>
            <person name="da Silva Padilha D."/>
            <person name="da Silva E."/>
            <person name="Araujo Terra L."/>
            <person name="Soares Mendes V."/>
            <person name="Farinelli L."/>
            <person name="Magalhaes Cruz L."/>
            <person name="Baldani J.I."/>
        </authorList>
    </citation>
    <scope>NUCLEOTIDE SEQUENCE [LARGE SCALE GENOMIC DNA]</scope>
    <source>
        <strain evidence="1 2">CBAmC</strain>
    </source>
</reference>
<dbReference type="Proteomes" id="UP000197153">
    <property type="component" value="Chromosome 1"/>
</dbReference>
<evidence type="ECO:0000313" key="2">
    <source>
        <dbReference type="Proteomes" id="UP000197153"/>
    </source>
</evidence>
<organism evidence="1 2">
    <name type="scientific">Nitrospirillum viridazoti CBAmc</name>
    <dbReference type="NCBI Taxonomy" id="1441467"/>
    <lineage>
        <taxon>Bacteria</taxon>
        <taxon>Pseudomonadati</taxon>
        <taxon>Pseudomonadota</taxon>
        <taxon>Alphaproteobacteria</taxon>
        <taxon>Rhodospirillales</taxon>
        <taxon>Azospirillaceae</taxon>
        <taxon>Nitrospirillum</taxon>
        <taxon>Nitrospirillum viridazoti</taxon>
    </lineage>
</organism>
<protein>
    <submittedName>
        <fullName evidence="1">Glycosidase</fullName>
    </submittedName>
</protein>
<dbReference type="AlphaFoldDB" id="A0A248JN85"/>
<dbReference type="KEGG" id="nao:Y958_04750"/>
<dbReference type="InterPro" id="IPR021263">
    <property type="entry name" value="DUF2840"/>
</dbReference>